<sequence length="527" mass="58642">MTSSTNESGIDLDYDLNEHQRFDFEVATPNADYFIRSTASSSTTTSANVNTNTNSMFYTLKSRTPPESSVDLKTAAIMSRTNLKQQLMREQMQQLKQKEALVQPKILSSSALTTAAIKVPLATSAVGLSVPRQVLQVQTRLENPTKYHVLQSQRRQVQQYISNTHGTTHPQIHTWSHAPNVGSCDPSPDSPSPILPSSSAPTSISELDEFWDDFSNLGAEGVGGDLNFIELKPSLNLPSMMTGAESLLDLFSVGQAKSPASCSSDLASVKEEPLSLSDDQIQALAKERQKKDNHNMIERRRRFNINDRIKELGTLLPKNNDPTIGHLKSRKLCCSHFDLVRDLRQNKGTILKASVDYVRCLKKEVSKIPRMEERQKQLEHQNRKLLLRIQELKIQLRSHGIQVTDTVWQSSQETDLNSLIKQEPIPPNMLLNNPGTSNTYINGNMHVSTIDLDLLGLNVNQEPHVSPAPSPSSGLSSAHSASPSNPLGHYNDMMMDDHMLPVNDDPFLSSHHVGEEALSTDHMEFLQ</sequence>
<keyword evidence="3" id="KW-0805">Transcription regulation</keyword>
<keyword evidence="7" id="KW-0175">Coiled coil</keyword>
<dbReference type="PANTHER" id="PTHR45776">
    <property type="entry name" value="MIP04163P"/>
    <property type="match status" value="1"/>
</dbReference>
<gene>
    <name evidence="11" type="primary">LOC106470778</name>
</gene>
<dbReference type="RefSeq" id="XP_022256485.1">
    <property type="nucleotide sequence ID" value="XM_022400777.1"/>
</dbReference>
<dbReference type="Pfam" id="PF00010">
    <property type="entry name" value="HLH"/>
    <property type="match status" value="1"/>
</dbReference>
<dbReference type="SMART" id="SM00353">
    <property type="entry name" value="HLH"/>
    <property type="match status" value="1"/>
</dbReference>
<dbReference type="Proteomes" id="UP000694941">
    <property type="component" value="Unplaced"/>
</dbReference>
<dbReference type="PANTHER" id="PTHR45776:SF2">
    <property type="entry name" value="MIP04163P"/>
    <property type="match status" value="1"/>
</dbReference>
<dbReference type="GeneID" id="106470778"/>
<feature type="domain" description="BHLH" evidence="9">
    <location>
        <begin position="289"/>
        <end position="361"/>
    </location>
</feature>
<evidence type="ECO:0000256" key="2">
    <source>
        <dbReference type="ARBA" id="ARBA00008289"/>
    </source>
</evidence>
<evidence type="ECO:0000313" key="11">
    <source>
        <dbReference type="RefSeq" id="XP_022256485.1"/>
    </source>
</evidence>
<evidence type="ECO:0000256" key="1">
    <source>
        <dbReference type="ARBA" id="ARBA00004123"/>
    </source>
</evidence>
<organism evidence="10 11">
    <name type="scientific">Limulus polyphemus</name>
    <name type="common">Atlantic horseshoe crab</name>
    <dbReference type="NCBI Taxonomy" id="6850"/>
    <lineage>
        <taxon>Eukaryota</taxon>
        <taxon>Metazoa</taxon>
        <taxon>Ecdysozoa</taxon>
        <taxon>Arthropoda</taxon>
        <taxon>Chelicerata</taxon>
        <taxon>Merostomata</taxon>
        <taxon>Xiphosura</taxon>
        <taxon>Limulidae</taxon>
        <taxon>Limulus</taxon>
    </lineage>
</organism>
<dbReference type="InterPro" id="IPR036638">
    <property type="entry name" value="HLH_DNA-bd_sf"/>
</dbReference>
<evidence type="ECO:0000256" key="6">
    <source>
        <dbReference type="ARBA" id="ARBA00023242"/>
    </source>
</evidence>
<dbReference type="SUPFAM" id="SSF47459">
    <property type="entry name" value="HLH, helix-loop-helix DNA-binding domain"/>
    <property type="match status" value="1"/>
</dbReference>
<evidence type="ECO:0000313" key="10">
    <source>
        <dbReference type="Proteomes" id="UP000694941"/>
    </source>
</evidence>
<dbReference type="Pfam" id="PF15951">
    <property type="entry name" value="MITF_TFEB_C_3_N"/>
    <property type="match status" value="1"/>
</dbReference>
<feature type="compositionally biased region" description="Low complexity" evidence="8">
    <location>
        <begin position="471"/>
        <end position="486"/>
    </location>
</feature>
<feature type="region of interest" description="Disordered" evidence="8">
    <location>
        <begin position="461"/>
        <end position="493"/>
    </location>
</feature>
<keyword evidence="5" id="KW-0804">Transcription</keyword>
<reference evidence="11" key="1">
    <citation type="submission" date="2025-08" db="UniProtKB">
        <authorList>
            <consortium name="RefSeq"/>
        </authorList>
    </citation>
    <scope>IDENTIFICATION</scope>
    <source>
        <tissue evidence="11">Muscle</tissue>
    </source>
</reference>
<evidence type="ECO:0000256" key="8">
    <source>
        <dbReference type="SAM" id="MobiDB-lite"/>
    </source>
</evidence>
<dbReference type="InterPro" id="IPR031867">
    <property type="entry name" value="MiT/TFE_N"/>
</dbReference>
<comment type="similarity">
    <text evidence="2">Belongs to the MiT/TFE family.</text>
</comment>
<keyword evidence="10" id="KW-1185">Reference proteome</keyword>
<keyword evidence="4" id="KW-0238">DNA-binding</keyword>
<feature type="coiled-coil region" evidence="7">
    <location>
        <begin position="361"/>
        <end position="395"/>
    </location>
</feature>
<evidence type="ECO:0000256" key="4">
    <source>
        <dbReference type="ARBA" id="ARBA00023125"/>
    </source>
</evidence>
<evidence type="ECO:0000256" key="5">
    <source>
        <dbReference type="ARBA" id="ARBA00023163"/>
    </source>
</evidence>
<dbReference type="InterPro" id="IPR011598">
    <property type="entry name" value="bHLH_dom"/>
</dbReference>
<evidence type="ECO:0000256" key="7">
    <source>
        <dbReference type="SAM" id="Coils"/>
    </source>
</evidence>
<dbReference type="Gene3D" id="4.10.280.10">
    <property type="entry name" value="Helix-loop-helix DNA-binding domain"/>
    <property type="match status" value="1"/>
</dbReference>
<dbReference type="PROSITE" id="PS50888">
    <property type="entry name" value="BHLH"/>
    <property type="match status" value="1"/>
</dbReference>
<keyword evidence="6" id="KW-0539">Nucleus</keyword>
<accession>A0ABM1TKS9</accession>
<evidence type="ECO:0000256" key="3">
    <source>
        <dbReference type="ARBA" id="ARBA00023015"/>
    </source>
</evidence>
<feature type="region of interest" description="Disordered" evidence="8">
    <location>
        <begin position="166"/>
        <end position="201"/>
    </location>
</feature>
<protein>
    <submittedName>
        <fullName evidence="11">Microphthalmia-associated transcription factor-like isoform X1</fullName>
    </submittedName>
</protein>
<comment type="subcellular location">
    <subcellularLocation>
        <location evidence="1">Nucleus</location>
    </subcellularLocation>
</comment>
<proteinExistence type="inferred from homology"/>
<name>A0ABM1TKS9_LIMPO</name>
<evidence type="ECO:0000259" key="9">
    <source>
        <dbReference type="PROSITE" id="PS50888"/>
    </source>
</evidence>